<evidence type="ECO:0000313" key="2">
    <source>
        <dbReference type="EMBL" id="MEL0613248.1"/>
    </source>
</evidence>
<feature type="chain" id="PRO_5046473956" evidence="1">
    <location>
        <begin position="22"/>
        <end position="268"/>
    </location>
</feature>
<evidence type="ECO:0000313" key="3">
    <source>
        <dbReference type="Proteomes" id="UP001379949"/>
    </source>
</evidence>
<proteinExistence type="predicted"/>
<dbReference type="EMBL" id="JBAKAR010000005">
    <property type="protein sequence ID" value="MEL0613248.1"/>
    <property type="molecule type" value="Genomic_DNA"/>
</dbReference>
<reference evidence="2 3" key="1">
    <citation type="submission" date="2024-02" db="EMBL/GenBank/DDBJ databases">
        <title>Bacteria isolated from the canopy kelp, Nereocystis luetkeana.</title>
        <authorList>
            <person name="Pfister C.A."/>
            <person name="Younker I.T."/>
            <person name="Light S.H."/>
        </authorList>
    </citation>
    <scope>NUCLEOTIDE SEQUENCE [LARGE SCALE GENOMIC DNA]</scope>
    <source>
        <strain evidence="2 3">TI.4.07</strain>
    </source>
</reference>
<comment type="caution">
    <text evidence="2">The sequence shown here is derived from an EMBL/GenBank/DDBJ whole genome shotgun (WGS) entry which is preliminary data.</text>
</comment>
<protein>
    <submittedName>
        <fullName evidence="2">DUF4892 domain-containing protein</fullName>
    </submittedName>
</protein>
<dbReference type="Proteomes" id="UP001379949">
    <property type="component" value="Unassembled WGS sequence"/>
</dbReference>
<sequence>MIRLKQVIVACSALIATYAFADISHIEAYRGAQLVKSDTQENQSVEIPLGKIQRSGRGWEPESVLRVKGSVFRSLYKIGRNEPLESVFAYYKDVLLAHGQKVIFQCESRSCGSSNAWANNFFKNYLLYGADDSQLLMVVQDNHDDYQVIYINRRGAGDIMVRLDSIALLASQDSEFEVVAQMAVDDFPRIRRFLRDLPDGQQVVGFVSSQKVGSVSSIEQGDRYIKALMSGIGEQLSEQVRFINVADMGRDVLGHHRVSFVYVAPQLD</sequence>
<keyword evidence="3" id="KW-1185">Reference proteome</keyword>
<organism evidence="2 3">
    <name type="scientific">Marinomonas arenicola</name>
    <dbReference type="NCBI Taxonomy" id="569601"/>
    <lineage>
        <taxon>Bacteria</taxon>
        <taxon>Pseudomonadati</taxon>
        <taxon>Pseudomonadota</taxon>
        <taxon>Gammaproteobacteria</taxon>
        <taxon>Oceanospirillales</taxon>
        <taxon>Oceanospirillaceae</taxon>
        <taxon>Marinomonas</taxon>
    </lineage>
</organism>
<dbReference type="Pfam" id="PF16234">
    <property type="entry name" value="DUF4892"/>
    <property type="match status" value="1"/>
</dbReference>
<dbReference type="RefSeq" id="WP_341564357.1">
    <property type="nucleotide sequence ID" value="NZ_JBAKAQ010000004.1"/>
</dbReference>
<feature type="signal peptide" evidence="1">
    <location>
        <begin position="1"/>
        <end position="21"/>
    </location>
</feature>
<keyword evidence="1" id="KW-0732">Signal</keyword>
<gene>
    <name evidence="2" type="ORF">V6242_08820</name>
</gene>
<accession>A0ABU9G421</accession>
<dbReference type="InterPro" id="IPR032608">
    <property type="entry name" value="DUF4892"/>
</dbReference>
<evidence type="ECO:0000256" key="1">
    <source>
        <dbReference type="SAM" id="SignalP"/>
    </source>
</evidence>
<name>A0ABU9G421_9GAMM</name>